<proteinExistence type="predicted"/>
<comment type="caution">
    <text evidence="2">The sequence shown here is derived from an EMBL/GenBank/DDBJ whole genome shotgun (WGS) entry which is preliminary data.</text>
</comment>
<gene>
    <name evidence="2" type="ORF">H9841_05825</name>
</gene>
<name>A0A9D1Y8C3_9FIRM</name>
<dbReference type="Proteomes" id="UP000823868">
    <property type="component" value="Unassembled WGS sequence"/>
</dbReference>
<dbReference type="InterPro" id="IPR059113">
    <property type="entry name" value="Znf_ribbon"/>
</dbReference>
<evidence type="ECO:0000313" key="2">
    <source>
        <dbReference type="EMBL" id="HIY21400.1"/>
    </source>
</evidence>
<protein>
    <recommendedName>
        <fullName evidence="1">Putative zinc-ribbon domain-containing protein</fullName>
    </recommendedName>
</protein>
<dbReference type="AlphaFoldDB" id="A0A9D1Y8C3"/>
<reference evidence="2" key="2">
    <citation type="submission" date="2021-04" db="EMBL/GenBank/DDBJ databases">
        <authorList>
            <person name="Gilroy R."/>
        </authorList>
    </citation>
    <scope>NUCLEOTIDE SEQUENCE</scope>
    <source>
        <strain evidence="2">ChiBcec16_6824</strain>
    </source>
</reference>
<sequence>MDRETCIRCGGTMEHLGQEKLQLGQYGLFAGSWSNLLSGALAVDLYCCTRCKKLEFYAVEPLEGETDGIAQVPCPHCGELHEMDDPKCPHCGKRLY</sequence>
<evidence type="ECO:0000259" key="1">
    <source>
        <dbReference type="Pfam" id="PF13248"/>
    </source>
</evidence>
<dbReference type="EMBL" id="DXDX01000107">
    <property type="protein sequence ID" value="HIY21400.1"/>
    <property type="molecule type" value="Genomic_DNA"/>
</dbReference>
<reference evidence="2" key="1">
    <citation type="journal article" date="2021" name="PeerJ">
        <title>Extensive microbial diversity within the chicken gut microbiome revealed by metagenomics and culture.</title>
        <authorList>
            <person name="Gilroy R."/>
            <person name="Ravi A."/>
            <person name="Getino M."/>
            <person name="Pursley I."/>
            <person name="Horton D.L."/>
            <person name="Alikhan N.F."/>
            <person name="Baker D."/>
            <person name="Gharbi K."/>
            <person name="Hall N."/>
            <person name="Watson M."/>
            <person name="Adriaenssens E.M."/>
            <person name="Foster-Nyarko E."/>
            <person name="Jarju S."/>
            <person name="Secka A."/>
            <person name="Antonio M."/>
            <person name="Oren A."/>
            <person name="Chaudhuri R.R."/>
            <person name="La Ragione R."/>
            <person name="Hildebrand F."/>
            <person name="Pallen M.J."/>
        </authorList>
    </citation>
    <scope>NUCLEOTIDE SEQUENCE</scope>
    <source>
        <strain evidence="2">ChiBcec16_6824</strain>
    </source>
</reference>
<feature type="domain" description="Putative zinc-ribbon" evidence="1">
    <location>
        <begin position="72"/>
        <end position="95"/>
    </location>
</feature>
<accession>A0A9D1Y8C3</accession>
<organism evidence="2 3">
    <name type="scientific">Candidatus Flavonifractor merdigallinarum</name>
    <dbReference type="NCBI Taxonomy" id="2838589"/>
    <lineage>
        <taxon>Bacteria</taxon>
        <taxon>Bacillati</taxon>
        <taxon>Bacillota</taxon>
        <taxon>Clostridia</taxon>
        <taxon>Eubacteriales</taxon>
        <taxon>Oscillospiraceae</taxon>
        <taxon>Flavonifractor</taxon>
    </lineage>
</organism>
<evidence type="ECO:0000313" key="3">
    <source>
        <dbReference type="Proteomes" id="UP000823868"/>
    </source>
</evidence>
<dbReference type="Pfam" id="PF13248">
    <property type="entry name" value="Zn_ribbon_3"/>
    <property type="match status" value="1"/>
</dbReference>